<proteinExistence type="predicted"/>
<feature type="domain" description="J" evidence="2">
    <location>
        <begin position="10"/>
        <end position="65"/>
    </location>
</feature>
<evidence type="ECO:0000313" key="4">
    <source>
        <dbReference type="Proteomes" id="UP000532247"/>
    </source>
</evidence>
<name>A0A7Y4B6M5_VIBAL</name>
<dbReference type="EMBL" id="VTYF01000015">
    <property type="protein sequence ID" value="NOI11241.1"/>
    <property type="molecule type" value="Genomic_DNA"/>
</dbReference>
<dbReference type="AlphaFoldDB" id="A0A7Y4B6M5"/>
<protein>
    <submittedName>
        <fullName evidence="3">J domain-containing protein</fullName>
    </submittedName>
</protein>
<evidence type="ECO:0000256" key="1">
    <source>
        <dbReference type="ARBA" id="ARBA00023186"/>
    </source>
</evidence>
<sequence length="413" mass="47316">MMIKKMNIIAAKETFELDSLDNVTRSQLKKMYKRAMFKLHPDRGGDKLGTQLLNEAYATLRTIVKPDESIATDSSVLEDQDSGWLYEKNAGHPLHNSGLAATRTRDELVKEAFDIRDDCNAPDICYWHSKDWHPNQQNGIFFKNDQMAMRLDHWLGQRDVMSLIDITDGFLHRKFCGEMRIEVKQFGSGYSDNTRLLSNVLREWLQERGDRESGFHWCDFYKEVRTEIERAFNEGREDGQLFGCKFTIEKVSWLICQAKVEIGDSMIAIGIGNIPSKDVFNPFNLNVVKPLKSAPSRWKVSDLVKVLINGQFHSLKQDYYLTDDYAMDAALGFRTGYIDNPILEALSWHGKTRRSCFGLFSNALPNTEAIQVSFGKHLNDSSSFILDLDNRYPSISLEDDVVQLEEILKIDAA</sequence>
<dbReference type="SUPFAM" id="SSF46565">
    <property type="entry name" value="Chaperone J-domain"/>
    <property type="match status" value="1"/>
</dbReference>
<dbReference type="RefSeq" id="WP_171346158.1">
    <property type="nucleotide sequence ID" value="NZ_VTYF01000015.1"/>
</dbReference>
<dbReference type="Proteomes" id="UP000532247">
    <property type="component" value="Unassembled WGS sequence"/>
</dbReference>
<gene>
    <name evidence="3" type="ORF">F0254_20610</name>
</gene>
<dbReference type="CDD" id="cd06257">
    <property type="entry name" value="DnaJ"/>
    <property type="match status" value="1"/>
</dbReference>
<evidence type="ECO:0000259" key="2">
    <source>
        <dbReference type="PROSITE" id="PS50076"/>
    </source>
</evidence>
<accession>A0A7Y4B6M5</accession>
<comment type="caution">
    <text evidence="3">The sequence shown here is derived from an EMBL/GenBank/DDBJ whole genome shotgun (WGS) entry which is preliminary data.</text>
</comment>
<evidence type="ECO:0000313" key="3">
    <source>
        <dbReference type="EMBL" id="NOI11241.1"/>
    </source>
</evidence>
<dbReference type="PROSITE" id="PS50076">
    <property type="entry name" value="DNAJ_2"/>
    <property type="match status" value="1"/>
</dbReference>
<dbReference type="InterPro" id="IPR036869">
    <property type="entry name" value="J_dom_sf"/>
</dbReference>
<dbReference type="InterPro" id="IPR001623">
    <property type="entry name" value="DnaJ_domain"/>
</dbReference>
<reference evidence="3 4" key="1">
    <citation type="submission" date="2019-09" db="EMBL/GenBank/DDBJ databases">
        <title>Draft genome sequencing and comparative genomics of hatchery-associated Vibrios.</title>
        <authorList>
            <person name="Kehlet-Delgado H."/>
            <person name="Mueller R.S."/>
        </authorList>
    </citation>
    <scope>NUCLEOTIDE SEQUENCE [LARGE SCALE GENOMIC DNA]</scope>
    <source>
        <strain evidence="3 4">081416A</strain>
    </source>
</reference>
<organism evidence="3 4">
    <name type="scientific">Vibrio alginolyticus</name>
    <dbReference type="NCBI Taxonomy" id="663"/>
    <lineage>
        <taxon>Bacteria</taxon>
        <taxon>Pseudomonadati</taxon>
        <taxon>Pseudomonadota</taxon>
        <taxon>Gammaproteobacteria</taxon>
        <taxon>Vibrionales</taxon>
        <taxon>Vibrionaceae</taxon>
        <taxon>Vibrio</taxon>
    </lineage>
</organism>
<keyword evidence="1" id="KW-0143">Chaperone</keyword>
<dbReference type="Gene3D" id="1.10.287.110">
    <property type="entry name" value="DnaJ domain"/>
    <property type="match status" value="1"/>
</dbReference>